<dbReference type="Gene3D" id="3.40.50.2300">
    <property type="match status" value="1"/>
</dbReference>
<evidence type="ECO:0000259" key="4">
    <source>
        <dbReference type="PROSITE" id="PS50110"/>
    </source>
</evidence>
<sequence>MKSIPNEPIRLLLIDDEDAFVRVLTKRMAKRHIDVTPAFSGTEALQRMRRADFDVAMLDLKMEGMDGIEVLKILKKMVPQLPVIMLTGHGCHVSAQDAIANGAFDYLSKPYDFEDLLHKIREAHQSGKDAL</sequence>
<dbReference type="KEGG" id="dalk:DSCA_61800"/>
<reference evidence="5 6" key="1">
    <citation type="submission" date="2019-11" db="EMBL/GenBank/DDBJ databases">
        <title>Comparative genomics of hydrocarbon-degrading Desulfosarcina strains.</title>
        <authorList>
            <person name="Watanabe M."/>
            <person name="Kojima H."/>
            <person name="Fukui M."/>
        </authorList>
    </citation>
    <scope>NUCLEOTIDE SEQUENCE [LARGE SCALE GENOMIC DNA]</scope>
    <source>
        <strain evidence="5 6">PL12</strain>
    </source>
</reference>
<dbReference type="InterPro" id="IPR050595">
    <property type="entry name" value="Bact_response_regulator"/>
</dbReference>
<dbReference type="OrthoDB" id="9788090at2"/>
<dbReference type="SMART" id="SM00448">
    <property type="entry name" value="REC"/>
    <property type="match status" value="1"/>
</dbReference>
<keyword evidence="2" id="KW-0902">Two-component regulatory system</keyword>
<evidence type="ECO:0000313" key="5">
    <source>
        <dbReference type="EMBL" id="BBO72250.1"/>
    </source>
</evidence>
<dbReference type="PROSITE" id="PS50110">
    <property type="entry name" value="RESPONSE_REGULATORY"/>
    <property type="match status" value="1"/>
</dbReference>
<feature type="domain" description="Response regulatory" evidence="4">
    <location>
        <begin position="10"/>
        <end position="124"/>
    </location>
</feature>
<dbReference type="PANTHER" id="PTHR44591">
    <property type="entry name" value="STRESS RESPONSE REGULATOR PROTEIN 1"/>
    <property type="match status" value="1"/>
</dbReference>
<dbReference type="SUPFAM" id="SSF52172">
    <property type="entry name" value="CheY-like"/>
    <property type="match status" value="1"/>
</dbReference>
<dbReference type="Pfam" id="PF00072">
    <property type="entry name" value="Response_reg"/>
    <property type="match status" value="1"/>
</dbReference>
<dbReference type="AlphaFoldDB" id="A0A5K7YVA5"/>
<dbReference type="InterPro" id="IPR011006">
    <property type="entry name" value="CheY-like_superfamily"/>
</dbReference>
<dbReference type="Proteomes" id="UP000427906">
    <property type="component" value="Chromosome"/>
</dbReference>
<name>A0A5K7YVA5_9BACT</name>
<dbReference type="RefSeq" id="WP_155319973.1">
    <property type="nucleotide sequence ID" value="NZ_AP021874.1"/>
</dbReference>
<organism evidence="5 6">
    <name type="scientific">Desulfosarcina alkanivorans</name>
    <dbReference type="NCBI Taxonomy" id="571177"/>
    <lineage>
        <taxon>Bacteria</taxon>
        <taxon>Pseudomonadati</taxon>
        <taxon>Thermodesulfobacteriota</taxon>
        <taxon>Desulfobacteria</taxon>
        <taxon>Desulfobacterales</taxon>
        <taxon>Desulfosarcinaceae</taxon>
        <taxon>Desulfosarcina</taxon>
    </lineage>
</organism>
<evidence type="ECO:0000256" key="3">
    <source>
        <dbReference type="PROSITE-ProRule" id="PRU00169"/>
    </source>
</evidence>
<dbReference type="GO" id="GO:0000160">
    <property type="term" value="P:phosphorelay signal transduction system"/>
    <property type="evidence" value="ECO:0007669"/>
    <property type="project" value="UniProtKB-KW"/>
</dbReference>
<dbReference type="InterPro" id="IPR001789">
    <property type="entry name" value="Sig_transdc_resp-reg_receiver"/>
</dbReference>
<dbReference type="EMBL" id="AP021874">
    <property type="protein sequence ID" value="BBO72250.1"/>
    <property type="molecule type" value="Genomic_DNA"/>
</dbReference>
<keyword evidence="1 3" id="KW-0597">Phosphoprotein</keyword>
<evidence type="ECO:0000256" key="2">
    <source>
        <dbReference type="ARBA" id="ARBA00023012"/>
    </source>
</evidence>
<evidence type="ECO:0000256" key="1">
    <source>
        <dbReference type="ARBA" id="ARBA00022553"/>
    </source>
</evidence>
<proteinExistence type="predicted"/>
<feature type="modified residue" description="4-aspartylphosphate" evidence="3">
    <location>
        <position position="59"/>
    </location>
</feature>
<accession>A0A5K7YVA5</accession>
<protein>
    <submittedName>
        <fullName evidence="5">Two-component system response regulator</fullName>
    </submittedName>
</protein>
<dbReference type="PANTHER" id="PTHR44591:SF14">
    <property type="entry name" value="PROTEIN PILG"/>
    <property type="match status" value="1"/>
</dbReference>
<keyword evidence="6" id="KW-1185">Reference proteome</keyword>
<evidence type="ECO:0000313" key="6">
    <source>
        <dbReference type="Proteomes" id="UP000427906"/>
    </source>
</evidence>
<gene>
    <name evidence="5" type="ORF">DSCA_61800</name>
</gene>